<keyword evidence="3" id="KW-1185">Reference proteome</keyword>
<evidence type="ECO:0000313" key="2">
    <source>
        <dbReference type="EMBL" id="MFC5238852.1"/>
    </source>
</evidence>
<feature type="transmembrane region" description="Helical" evidence="1">
    <location>
        <begin position="33"/>
        <end position="51"/>
    </location>
</feature>
<keyword evidence="1" id="KW-1133">Transmembrane helix</keyword>
<reference evidence="3" key="1">
    <citation type="journal article" date="2019" name="Int. J. Syst. Evol. Microbiol.">
        <title>The Global Catalogue of Microorganisms (GCM) 10K type strain sequencing project: providing services to taxonomists for standard genome sequencing and annotation.</title>
        <authorList>
            <consortium name="The Broad Institute Genomics Platform"/>
            <consortium name="The Broad Institute Genome Sequencing Center for Infectious Disease"/>
            <person name="Wu L."/>
            <person name="Ma J."/>
        </authorList>
    </citation>
    <scope>NUCLEOTIDE SEQUENCE [LARGE SCALE GENOMIC DNA]</scope>
    <source>
        <strain evidence="3">CGMCC 4.7131</strain>
    </source>
</reference>
<organism evidence="2 3">
    <name type="scientific">Streptomyces atrovirens</name>
    <dbReference type="NCBI Taxonomy" id="285556"/>
    <lineage>
        <taxon>Bacteria</taxon>
        <taxon>Bacillati</taxon>
        <taxon>Actinomycetota</taxon>
        <taxon>Actinomycetes</taxon>
        <taxon>Kitasatosporales</taxon>
        <taxon>Streptomycetaceae</taxon>
        <taxon>Streptomyces</taxon>
    </lineage>
</organism>
<evidence type="ECO:0000256" key="1">
    <source>
        <dbReference type="SAM" id="Phobius"/>
    </source>
</evidence>
<keyword evidence="1" id="KW-0812">Transmembrane</keyword>
<dbReference type="Proteomes" id="UP001596035">
    <property type="component" value="Unassembled WGS sequence"/>
</dbReference>
<protein>
    <submittedName>
        <fullName evidence="2">Uncharacterized protein</fullName>
    </submittedName>
</protein>
<name>A0ABW0DJ98_9ACTN</name>
<feature type="transmembrane region" description="Helical" evidence="1">
    <location>
        <begin position="63"/>
        <end position="81"/>
    </location>
</feature>
<accession>A0ABW0DJ98</accession>
<gene>
    <name evidence="2" type="ORF">ACFPWV_02785</name>
</gene>
<comment type="caution">
    <text evidence="2">The sequence shown here is derived from an EMBL/GenBank/DDBJ whole genome shotgun (WGS) entry which is preliminary data.</text>
</comment>
<proteinExistence type="predicted"/>
<sequence length="88" mass="9631">MTTQVCRRIEDGTAARSSRNEEKLLKSMVRKNLAIGLVITAVITTLSVVMADDGSKMEEFRMSLMVGFLVTGAVTGGTWLLQRKRSAP</sequence>
<keyword evidence="1" id="KW-0472">Membrane</keyword>
<dbReference type="RefSeq" id="WP_344564364.1">
    <property type="nucleotide sequence ID" value="NZ_BAAATG010000033.1"/>
</dbReference>
<dbReference type="EMBL" id="JBHSKN010000003">
    <property type="protein sequence ID" value="MFC5238852.1"/>
    <property type="molecule type" value="Genomic_DNA"/>
</dbReference>
<evidence type="ECO:0000313" key="3">
    <source>
        <dbReference type="Proteomes" id="UP001596035"/>
    </source>
</evidence>